<accession>A0A3B0T3P9</accession>
<dbReference type="GO" id="GO:0006424">
    <property type="term" value="P:glutamyl-tRNA aminoacylation"/>
    <property type="evidence" value="ECO:0007669"/>
    <property type="project" value="TreeGrafter"/>
</dbReference>
<dbReference type="InterPro" id="IPR020058">
    <property type="entry name" value="Glu/Gln-tRNA-synth_Ib_cat-dom"/>
</dbReference>
<keyword evidence="4" id="KW-0030">Aminoacyl-tRNA synthetase</keyword>
<dbReference type="PANTHER" id="PTHR43311:SF1">
    <property type="entry name" value="GLUTAMYL-Q TRNA(ASP) SYNTHETASE"/>
    <property type="match status" value="1"/>
</dbReference>
<evidence type="ECO:0000259" key="5">
    <source>
        <dbReference type="Pfam" id="PF00749"/>
    </source>
</evidence>
<sequence>MRQSDRLPAYQTALDTLWQRGLLYPCTCTRRDIAAAASAPQEGTAPPFGPDGLIYPGTCRLAHARTGPLPQNTALRLDMQAAAQSLSFLETGSGPNGQTGEIENSTDDLIRNVGDIVLSRCDFSGSYHLSVVLDDAAQNITHVIRGQDLFEATKIHVLLQALLNLPTPIYHHHRLIRDDTGKRLAKRDDARAITKYRHDSTTLADIRALLNLP</sequence>
<dbReference type="EMBL" id="UOEG01000260">
    <property type="protein sequence ID" value="VAW03464.1"/>
    <property type="molecule type" value="Genomic_DNA"/>
</dbReference>
<evidence type="ECO:0000313" key="6">
    <source>
        <dbReference type="EMBL" id="VAW03464.1"/>
    </source>
</evidence>
<keyword evidence="1" id="KW-0436">Ligase</keyword>
<evidence type="ECO:0000256" key="1">
    <source>
        <dbReference type="ARBA" id="ARBA00022598"/>
    </source>
</evidence>
<keyword evidence="3" id="KW-0067">ATP-binding</keyword>
<evidence type="ECO:0000256" key="4">
    <source>
        <dbReference type="ARBA" id="ARBA00023146"/>
    </source>
</evidence>
<dbReference type="InterPro" id="IPR049940">
    <property type="entry name" value="GluQ/Sye"/>
</dbReference>
<dbReference type="Gene3D" id="3.40.50.620">
    <property type="entry name" value="HUPs"/>
    <property type="match status" value="1"/>
</dbReference>
<dbReference type="GO" id="GO:0004818">
    <property type="term" value="F:glutamate-tRNA ligase activity"/>
    <property type="evidence" value="ECO:0007669"/>
    <property type="project" value="TreeGrafter"/>
</dbReference>
<dbReference type="AlphaFoldDB" id="A0A3B0T3P9"/>
<dbReference type="InterPro" id="IPR014729">
    <property type="entry name" value="Rossmann-like_a/b/a_fold"/>
</dbReference>
<proteinExistence type="predicted"/>
<dbReference type="Pfam" id="PF00749">
    <property type="entry name" value="tRNA-synt_1c"/>
    <property type="match status" value="1"/>
</dbReference>
<dbReference type="SUPFAM" id="SSF52374">
    <property type="entry name" value="Nucleotidylyl transferase"/>
    <property type="match status" value="1"/>
</dbReference>
<reference evidence="6" key="1">
    <citation type="submission" date="2018-06" db="EMBL/GenBank/DDBJ databases">
        <authorList>
            <person name="Zhirakovskaya E."/>
        </authorList>
    </citation>
    <scope>NUCLEOTIDE SEQUENCE</scope>
</reference>
<name>A0A3B0T3P9_9ZZZZ</name>
<organism evidence="6">
    <name type="scientific">hydrothermal vent metagenome</name>
    <dbReference type="NCBI Taxonomy" id="652676"/>
    <lineage>
        <taxon>unclassified sequences</taxon>
        <taxon>metagenomes</taxon>
        <taxon>ecological metagenomes</taxon>
    </lineage>
</organism>
<feature type="domain" description="Glutamyl/glutaminyl-tRNA synthetase class Ib catalytic" evidence="5">
    <location>
        <begin position="100"/>
        <end position="197"/>
    </location>
</feature>
<dbReference type="GO" id="GO:0005829">
    <property type="term" value="C:cytosol"/>
    <property type="evidence" value="ECO:0007669"/>
    <property type="project" value="TreeGrafter"/>
</dbReference>
<evidence type="ECO:0000256" key="3">
    <source>
        <dbReference type="ARBA" id="ARBA00022840"/>
    </source>
</evidence>
<keyword evidence="2" id="KW-0547">Nucleotide-binding</keyword>
<protein>
    <submittedName>
        <fullName evidence="6">Glutamyl-Q tRNA(Asp) synthetase</fullName>
    </submittedName>
</protein>
<gene>
    <name evidence="6" type="ORF">MNBD_ALPHA07-304</name>
</gene>
<evidence type="ECO:0000256" key="2">
    <source>
        <dbReference type="ARBA" id="ARBA00022741"/>
    </source>
</evidence>
<dbReference type="PANTHER" id="PTHR43311">
    <property type="entry name" value="GLUTAMATE--TRNA LIGASE"/>
    <property type="match status" value="1"/>
</dbReference>
<dbReference type="GO" id="GO:0005524">
    <property type="term" value="F:ATP binding"/>
    <property type="evidence" value="ECO:0007669"/>
    <property type="project" value="UniProtKB-KW"/>
</dbReference>